<reference evidence="2 3" key="1">
    <citation type="submission" date="2014-01" db="EMBL/GenBank/DDBJ databases">
        <authorList>
            <consortium name="DOE Joint Genome Institute"/>
            <person name="Anderson I."/>
            <person name="Huntemann M."/>
            <person name="Han J."/>
            <person name="Chen A."/>
            <person name="Kyrpides N."/>
            <person name="Mavromatis K."/>
            <person name="Markowitz V."/>
            <person name="Palaniappan K."/>
            <person name="Ivanova N."/>
            <person name="Schaumberg A."/>
            <person name="Pati A."/>
            <person name="Liolios K."/>
            <person name="Nordberg H.P."/>
            <person name="Cantor M.N."/>
            <person name="Hua S.X."/>
            <person name="Woyke T."/>
        </authorList>
    </citation>
    <scope>NUCLEOTIDE SEQUENCE [LARGE SCALE GENOMIC DNA]</scope>
    <source>
        <strain evidence="2 3">XH-48</strain>
    </source>
</reference>
<feature type="transmembrane region" description="Helical" evidence="1">
    <location>
        <begin position="109"/>
        <end position="132"/>
    </location>
</feature>
<dbReference type="KEGG" id="hlr:HALLA_09945"/>
<dbReference type="OrthoDB" id="204680at2157"/>
<evidence type="ECO:0000256" key="1">
    <source>
        <dbReference type="SAM" id="Phobius"/>
    </source>
</evidence>
<organism evidence="2 3">
    <name type="scientific">Halostagnicola larsenii XH-48</name>
    <dbReference type="NCBI Taxonomy" id="797299"/>
    <lineage>
        <taxon>Archaea</taxon>
        <taxon>Methanobacteriati</taxon>
        <taxon>Methanobacteriota</taxon>
        <taxon>Stenosarchaea group</taxon>
        <taxon>Halobacteria</taxon>
        <taxon>Halobacteriales</taxon>
        <taxon>Natrialbaceae</taxon>
        <taxon>Halostagnicola</taxon>
    </lineage>
</organism>
<dbReference type="EMBL" id="CP007055">
    <property type="protein sequence ID" value="AHF99120.1"/>
    <property type="molecule type" value="Genomic_DNA"/>
</dbReference>
<evidence type="ECO:0008006" key="4">
    <source>
        <dbReference type="Google" id="ProtNLM"/>
    </source>
</evidence>
<proteinExistence type="predicted"/>
<protein>
    <recommendedName>
        <fullName evidence="4">Histidine kinase</fullName>
    </recommendedName>
</protein>
<dbReference type="STRING" id="797299.HALLA_09945"/>
<dbReference type="HOGENOM" id="CLU_123166_0_0_2"/>
<dbReference type="GeneID" id="25144783"/>
<name>W0JK54_9EURY</name>
<keyword evidence="3" id="KW-1185">Reference proteome</keyword>
<gene>
    <name evidence="2" type="ORF">HALLA_09945</name>
</gene>
<dbReference type="eggNOG" id="arCOG06357">
    <property type="taxonomic scope" value="Archaea"/>
</dbReference>
<accession>W0JK54</accession>
<sequence>MSAESNEESAHGIESRFGWPIGGIIAGAVGAAAFGLVMWLFDPEIVQVTIPAFYGLEAGGIAGWAIHIAHGAVLGVIFGFIVTREIMLGIIRTNPETEALSETGVTVRLVGAGLAFGLAIWAIIPLIVLPTLAGPVGGEAATEFPGTAVESLSGHALYGLVLGAVFAITIDVHHQPADSPFEE</sequence>
<dbReference type="RefSeq" id="WP_049952325.1">
    <property type="nucleotide sequence ID" value="NZ_CP007055.1"/>
</dbReference>
<feature type="transmembrane region" description="Helical" evidence="1">
    <location>
        <begin position="21"/>
        <end position="41"/>
    </location>
</feature>
<dbReference type="Proteomes" id="UP000019024">
    <property type="component" value="Chromosome"/>
</dbReference>
<dbReference type="AlphaFoldDB" id="W0JK54"/>
<feature type="transmembrane region" description="Helical" evidence="1">
    <location>
        <begin position="61"/>
        <end position="82"/>
    </location>
</feature>
<evidence type="ECO:0000313" key="3">
    <source>
        <dbReference type="Proteomes" id="UP000019024"/>
    </source>
</evidence>
<keyword evidence="1" id="KW-1133">Transmembrane helix</keyword>
<keyword evidence="1" id="KW-0472">Membrane</keyword>
<evidence type="ECO:0000313" key="2">
    <source>
        <dbReference type="EMBL" id="AHF99120.1"/>
    </source>
</evidence>
<feature type="transmembrane region" description="Helical" evidence="1">
    <location>
        <begin position="152"/>
        <end position="170"/>
    </location>
</feature>
<keyword evidence="1" id="KW-0812">Transmembrane</keyword>